<sequence>MCESCAAGGLDRREFLVAGGVLGAGGLLSMAMAGQPGAAIPAPLARRPKTPAKVLVAFLYPPADVVNEGRMEDSWRTHNWFTWPGNQFEPQRQERKFTEKIREMAERIGVAVEFAPQAIYQEAKVAAFIERAKSARPDAVLIVNFWNTFSKWSFQMATESAPTAIVYHSVGSNHQLPPDYLRNAEGLYYIHSIENWDEIERGLRAVHAKKMLAQSRLLRVSGNVPSPARAHEPRLDVEIVGAPADEFNAIFDAVTADEALVREAMEIKRRATRVVDVTDEYFVEAMRAHRAVGRIMDRYGADAITIECLFLKHRKPCISFAIHNGNLTPCGCENHLDGTLTLMLGRWLLERAGFLHNPEYDTSENRYFGAHCTCAWKLHGPEGPSQDYWVRPFFHQLPKTAALDVQWTPDEPVILAKYLTGQDTLCCWTGRVVESPTSPPTGGCATRVLMDVDGLDDVCKMYHGPHPILFCAGRSEARRMKAFAKMHRLTLLGNV</sequence>
<evidence type="ECO:0000256" key="2">
    <source>
        <dbReference type="ARBA" id="ARBA00023277"/>
    </source>
</evidence>
<dbReference type="PROSITE" id="PS51318">
    <property type="entry name" value="TAT"/>
    <property type="match status" value="1"/>
</dbReference>
<evidence type="ECO:0000256" key="1">
    <source>
        <dbReference type="ARBA" id="ARBA00023235"/>
    </source>
</evidence>
<evidence type="ECO:0000313" key="3">
    <source>
        <dbReference type="EMBL" id="MDI6447805.1"/>
    </source>
</evidence>
<evidence type="ECO:0008006" key="5">
    <source>
        <dbReference type="Google" id="ProtNLM"/>
    </source>
</evidence>
<evidence type="ECO:0000313" key="4">
    <source>
        <dbReference type="Proteomes" id="UP001431776"/>
    </source>
</evidence>
<dbReference type="GO" id="GO:0005996">
    <property type="term" value="P:monosaccharide metabolic process"/>
    <property type="evidence" value="ECO:0007669"/>
    <property type="project" value="InterPro"/>
</dbReference>
<name>A0AAW6TT01_9BACT</name>
<dbReference type="PANTHER" id="PTHR36120:SF1">
    <property type="entry name" value="L-FUCOSE ISOMERASE C-TERMINAL DOMAIN-CONTAINING PROTEIN"/>
    <property type="match status" value="1"/>
</dbReference>
<accession>A0AAW6TT01</accession>
<keyword evidence="1" id="KW-0413">Isomerase</keyword>
<dbReference type="InterPro" id="IPR006311">
    <property type="entry name" value="TAT_signal"/>
</dbReference>
<dbReference type="RefSeq" id="WP_349243217.1">
    <property type="nucleotide sequence ID" value="NZ_JASCXX010000002.1"/>
</dbReference>
<organism evidence="3 4">
    <name type="scientific">Anaerobaca lacustris</name>
    <dbReference type="NCBI Taxonomy" id="3044600"/>
    <lineage>
        <taxon>Bacteria</taxon>
        <taxon>Pseudomonadati</taxon>
        <taxon>Planctomycetota</taxon>
        <taxon>Phycisphaerae</taxon>
        <taxon>Sedimentisphaerales</taxon>
        <taxon>Anaerobacaceae</taxon>
        <taxon>Anaerobaca</taxon>
    </lineage>
</organism>
<dbReference type="Proteomes" id="UP001431776">
    <property type="component" value="Unassembled WGS sequence"/>
</dbReference>
<comment type="caution">
    <text evidence="3">The sequence shown here is derived from an EMBL/GenBank/DDBJ whole genome shotgun (WGS) entry which is preliminary data.</text>
</comment>
<gene>
    <name evidence="3" type="ORF">QJ522_02020</name>
</gene>
<dbReference type="GO" id="GO:0016861">
    <property type="term" value="F:intramolecular oxidoreductase activity, interconverting aldoses and ketoses"/>
    <property type="evidence" value="ECO:0007669"/>
    <property type="project" value="InterPro"/>
</dbReference>
<dbReference type="GO" id="GO:0005737">
    <property type="term" value="C:cytoplasm"/>
    <property type="evidence" value="ECO:0007669"/>
    <property type="project" value="InterPro"/>
</dbReference>
<dbReference type="SUPFAM" id="SSF53743">
    <property type="entry name" value="FucI/AraA N-terminal and middle domains"/>
    <property type="match status" value="1"/>
</dbReference>
<keyword evidence="2" id="KW-0119">Carbohydrate metabolism</keyword>
<reference evidence="3" key="1">
    <citation type="submission" date="2023-05" db="EMBL/GenBank/DDBJ databases">
        <title>Anaerotaeda fermentans gen. nov., sp. nov., a novel anaerobic planctomycete of the new family within the order Sedimentisphaerales isolated from Taman Peninsula, Russia.</title>
        <authorList>
            <person name="Khomyakova M.A."/>
            <person name="Merkel A.Y."/>
            <person name="Slobodkin A.I."/>
        </authorList>
    </citation>
    <scope>NUCLEOTIDE SEQUENCE</scope>
    <source>
        <strain evidence="3">M17dextr</strain>
    </source>
</reference>
<dbReference type="InterPro" id="IPR009015">
    <property type="entry name" value="Fucose_isomerase_N/cen_sf"/>
</dbReference>
<dbReference type="EMBL" id="JASCXX010000002">
    <property type="protein sequence ID" value="MDI6447805.1"/>
    <property type="molecule type" value="Genomic_DNA"/>
</dbReference>
<protein>
    <recommendedName>
        <fullName evidence="5">Fucose isomerase</fullName>
    </recommendedName>
</protein>
<dbReference type="PANTHER" id="PTHR36120">
    <property type="entry name" value="FUCOSE ISOMERASE"/>
    <property type="match status" value="1"/>
</dbReference>
<dbReference type="AlphaFoldDB" id="A0AAW6TT01"/>
<proteinExistence type="predicted"/>
<keyword evidence="4" id="KW-1185">Reference proteome</keyword>